<dbReference type="GO" id="GO:0000976">
    <property type="term" value="F:transcription cis-regulatory region binding"/>
    <property type="evidence" value="ECO:0007669"/>
    <property type="project" value="TreeGrafter"/>
</dbReference>
<proteinExistence type="inferred from homology"/>
<evidence type="ECO:0000259" key="5">
    <source>
        <dbReference type="PROSITE" id="PS50931"/>
    </source>
</evidence>
<dbReference type="RefSeq" id="WP_075377605.1">
    <property type="nucleotide sequence ID" value="NZ_MSKJ01000038.1"/>
</dbReference>
<keyword evidence="4" id="KW-0804">Transcription</keyword>
<dbReference type="EMBL" id="MSKJ01000038">
    <property type="protein sequence ID" value="OLO42998.1"/>
    <property type="molecule type" value="Genomic_DNA"/>
</dbReference>
<organism evidence="6 7">
    <name type="scientific">Actinomyces oris</name>
    <dbReference type="NCBI Taxonomy" id="544580"/>
    <lineage>
        <taxon>Bacteria</taxon>
        <taxon>Bacillati</taxon>
        <taxon>Actinomycetota</taxon>
        <taxon>Actinomycetes</taxon>
        <taxon>Actinomycetales</taxon>
        <taxon>Actinomycetaceae</taxon>
        <taxon>Actinomyces</taxon>
    </lineage>
</organism>
<evidence type="ECO:0000313" key="7">
    <source>
        <dbReference type="Proteomes" id="UP000186857"/>
    </source>
</evidence>
<evidence type="ECO:0000256" key="1">
    <source>
        <dbReference type="ARBA" id="ARBA00009437"/>
    </source>
</evidence>
<dbReference type="SUPFAM" id="SSF46785">
    <property type="entry name" value="Winged helix' DNA-binding domain"/>
    <property type="match status" value="1"/>
</dbReference>
<dbReference type="InterPro" id="IPR000847">
    <property type="entry name" value="LysR_HTH_N"/>
</dbReference>
<dbReference type="AlphaFoldDB" id="A0A1Q8V4J8"/>
<dbReference type="Pfam" id="PF00126">
    <property type="entry name" value="HTH_1"/>
    <property type="match status" value="1"/>
</dbReference>
<dbReference type="PROSITE" id="PS50931">
    <property type="entry name" value="HTH_LYSR"/>
    <property type="match status" value="1"/>
</dbReference>
<dbReference type="Gene3D" id="3.40.190.10">
    <property type="entry name" value="Periplasmic binding protein-like II"/>
    <property type="match status" value="2"/>
</dbReference>
<protein>
    <submittedName>
        <fullName evidence="6">LysR family transcriptional regulator</fullName>
    </submittedName>
</protein>
<dbReference type="PANTHER" id="PTHR30126">
    <property type="entry name" value="HTH-TYPE TRANSCRIPTIONAL REGULATOR"/>
    <property type="match status" value="1"/>
</dbReference>
<comment type="similarity">
    <text evidence="1">Belongs to the LysR transcriptional regulatory family.</text>
</comment>
<comment type="caution">
    <text evidence="6">The sequence shown here is derived from an EMBL/GenBank/DDBJ whole genome shotgun (WGS) entry which is preliminary data.</text>
</comment>
<evidence type="ECO:0000313" key="6">
    <source>
        <dbReference type="EMBL" id="OLO42998.1"/>
    </source>
</evidence>
<evidence type="ECO:0000256" key="2">
    <source>
        <dbReference type="ARBA" id="ARBA00023015"/>
    </source>
</evidence>
<dbReference type="OrthoDB" id="3636008at2"/>
<dbReference type="GO" id="GO:0003700">
    <property type="term" value="F:DNA-binding transcription factor activity"/>
    <property type="evidence" value="ECO:0007669"/>
    <property type="project" value="InterPro"/>
</dbReference>
<evidence type="ECO:0000256" key="3">
    <source>
        <dbReference type="ARBA" id="ARBA00023125"/>
    </source>
</evidence>
<dbReference type="PANTHER" id="PTHR30126:SF39">
    <property type="entry name" value="HTH-TYPE TRANSCRIPTIONAL REGULATOR CYSL"/>
    <property type="match status" value="1"/>
</dbReference>
<sequence length="303" mass="32273">MQVLPQRLSVLLAVHRAGGVVAAADLLHITPSAVSQQIRLLERECGARVLDRTPTGAVLTAAGKVLADAAERIEDELTTVRRELADLDDSIPSGVVRVGGFASAVRALLLPLLSSLVTTSPELEVIVEEVEERNALSRLRRGELDLVLIERDEHTLPAAPRGMADIPLLDESWLVVVPAEQAAPTTLADLARATWIDLAPGTAGAFALDRLERQLGVPLTTRHVAYDYDVVLAMVGQGLGCALLPELAVYSGLVPDELSVVRLPGLGARQLVVRHRSTRTEPGPATRAVLEALLTQAQGIELG</sequence>
<evidence type="ECO:0000256" key="4">
    <source>
        <dbReference type="ARBA" id="ARBA00023163"/>
    </source>
</evidence>
<gene>
    <name evidence="6" type="ORF">BKH29_12280</name>
</gene>
<dbReference type="Gene3D" id="1.10.10.10">
    <property type="entry name" value="Winged helix-like DNA-binding domain superfamily/Winged helix DNA-binding domain"/>
    <property type="match status" value="1"/>
</dbReference>
<dbReference type="InterPro" id="IPR036390">
    <property type="entry name" value="WH_DNA-bd_sf"/>
</dbReference>
<name>A0A1Q8V4J8_9ACTO</name>
<dbReference type="Proteomes" id="UP000186857">
    <property type="component" value="Unassembled WGS sequence"/>
</dbReference>
<accession>A0A1Q8V4J8</accession>
<reference evidence="6 7" key="1">
    <citation type="submission" date="2016-12" db="EMBL/GenBank/DDBJ databases">
        <title>Genomic Comparison of strains in the 'Actinomyces naeslundii' Group.</title>
        <authorList>
            <person name="Mughal S.R."/>
            <person name="Do T."/>
            <person name="Gilbert S.C."/>
            <person name="Witherden E.A."/>
            <person name="Didelot X."/>
            <person name="Beighton D."/>
        </authorList>
    </citation>
    <scope>NUCLEOTIDE SEQUENCE [LARGE SCALE GENOMIC DNA]</scope>
    <source>
        <strain evidence="6 7">CCUG 33920</strain>
    </source>
</reference>
<dbReference type="Pfam" id="PF03466">
    <property type="entry name" value="LysR_substrate"/>
    <property type="match status" value="1"/>
</dbReference>
<dbReference type="InterPro" id="IPR005119">
    <property type="entry name" value="LysR_subst-bd"/>
</dbReference>
<keyword evidence="2" id="KW-0805">Transcription regulation</keyword>
<dbReference type="SUPFAM" id="SSF53850">
    <property type="entry name" value="Periplasmic binding protein-like II"/>
    <property type="match status" value="1"/>
</dbReference>
<keyword evidence="3" id="KW-0238">DNA-binding</keyword>
<dbReference type="InterPro" id="IPR036388">
    <property type="entry name" value="WH-like_DNA-bd_sf"/>
</dbReference>
<feature type="domain" description="HTH lysR-type" evidence="5">
    <location>
        <begin position="3"/>
        <end position="60"/>
    </location>
</feature>